<feature type="region of interest" description="Disordered" evidence="1">
    <location>
        <begin position="254"/>
        <end position="274"/>
    </location>
</feature>
<protein>
    <submittedName>
        <fullName evidence="2">Uncharacterized protein</fullName>
    </submittedName>
</protein>
<name>A0A165G5K6_EXIGL</name>
<evidence type="ECO:0000313" key="2">
    <source>
        <dbReference type="EMBL" id="KZV90016.1"/>
    </source>
</evidence>
<accession>A0A165G5K6</accession>
<dbReference type="EMBL" id="KV426058">
    <property type="protein sequence ID" value="KZV90016.1"/>
    <property type="molecule type" value="Genomic_DNA"/>
</dbReference>
<proteinExistence type="predicted"/>
<dbReference type="AlphaFoldDB" id="A0A165G5K6"/>
<reference evidence="2 3" key="1">
    <citation type="journal article" date="2016" name="Mol. Biol. Evol.">
        <title>Comparative Genomics of Early-Diverging Mushroom-Forming Fungi Provides Insights into the Origins of Lignocellulose Decay Capabilities.</title>
        <authorList>
            <person name="Nagy L.G."/>
            <person name="Riley R."/>
            <person name="Tritt A."/>
            <person name="Adam C."/>
            <person name="Daum C."/>
            <person name="Floudas D."/>
            <person name="Sun H."/>
            <person name="Yadav J.S."/>
            <person name="Pangilinan J."/>
            <person name="Larsson K.H."/>
            <person name="Matsuura K."/>
            <person name="Barry K."/>
            <person name="Labutti K."/>
            <person name="Kuo R."/>
            <person name="Ohm R.A."/>
            <person name="Bhattacharya S.S."/>
            <person name="Shirouzu T."/>
            <person name="Yoshinaga Y."/>
            <person name="Martin F.M."/>
            <person name="Grigoriev I.V."/>
            <person name="Hibbett D.S."/>
        </authorList>
    </citation>
    <scope>NUCLEOTIDE SEQUENCE [LARGE SCALE GENOMIC DNA]</scope>
    <source>
        <strain evidence="2 3">HHB12029</strain>
    </source>
</reference>
<gene>
    <name evidence="2" type="ORF">EXIGLDRAFT_771222</name>
</gene>
<organism evidence="2 3">
    <name type="scientific">Exidia glandulosa HHB12029</name>
    <dbReference type="NCBI Taxonomy" id="1314781"/>
    <lineage>
        <taxon>Eukaryota</taxon>
        <taxon>Fungi</taxon>
        <taxon>Dikarya</taxon>
        <taxon>Basidiomycota</taxon>
        <taxon>Agaricomycotina</taxon>
        <taxon>Agaricomycetes</taxon>
        <taxon>Auriculariales</taxon>
        <taxon>Exidiaceae</taxon>
        <taxon>Exidia</taxon>
    </lineage>
</organism>
<dbReference type="InParanoid" id="A0A165G5K6"/>
<sequence>MSRHSETLNGQHIACSPKPVHFTLKPSNFFLLFCFLFRSDRITQLQALSAWSSHRPLGASTPSSHSVRRRLHLWLIIKRIQKFNQERARAFQSLSSVSARLSCANVDALHPIHLDADETGTCMLAMMPGQKPRLVFGQTVALYTRTSGRHASSTKIQALSSASYISLQLYVPFSRGSWTSIACTQLGCPTFIQIPPNNVVFAFDTFKISRSTVELGGRTIRTLIPDAKVVEIINTLQAKAKQLHAAVKAHKAAMKTGRNREAQDASSSESDEDF</sequence>
<keyword evidence="3" id="KW-1185">Reference proteome</keyword>
<evidence type="ECO:0000313" key="3">
    <source>
        <dbReference type="Proteomes" id="UP000077266"/>
    </source>
</evidence>
<evidence type="ECO:0000256" key="1">
    <source>
        <dbReference type="SAM" id="MobiDB-lite"/>
    </source>
</evidence>
<dbReference type="Proteomes" id="UP000077266">
    <property type="component" value="Unassembled WGS sequence"/>
</dbReference>